<dbReference type="GO" id="GO:1990811">
    <property type="term" value="C:MWP complex"/>
    <property type="evidence" value="ECO:0007669"/>
    <property type="project" value="TreeGrafter"/>
</dbReference>
<organism evidence="1 2">
    <name type="scientific">Acrasis kona</name>
    <dbReference type="NCBI Taxonomy" id="1008807"/>
    <lineage>
        <taxon>Eukaryota</taxon>
        <taxon>Discoba</taxon>
        <taxon>Heterolobosea</taxon>
        <taxon>Tetramitia</taxon>
        <taxon>Eutetramitia</taxon>
        <taxon>Acrasidae</taxon>
        <taxon>Acrasis</taxon>
    </lineage>
</organism>
<dbReference type="Gene3D" id="2.130.10.10">
    <property type="entry name" value="YVTN repeat-like/Quinoprotein amine dehydrogenase"/>
    <property type="match status" value="2"/>
</dbReference>
<dbReference type="SUPFAM" id="SSF50978">
    <property type="entry name" value="WD40 repeat-like"/>
    <property type="match status" value="1"/>
</dbReference>
<gene>
    <name evidence="1" type="ORF">AKO1_000956</name>
</gene>
<protein>
    <submittedName>
        <fullName evidence="1">WD repeat-containing protein WRAP</fullName>
    </submittedName>
</protein>
<evidence type="ECO:0000313" key="1">
    <source>
        <dbReference type="EMBL" id="KAL0487113.1"/>
    </source>
</evidence>
<dbReference type="InterPro" id="IPR001680">
    <property type="entry name" value="WD40_rpt"/>
</dbReference>
<name>A0AAW2ZB67_9EUKA</name>
<dbReference type="EMBL" id="JAOPGA020001302">
    <property type="protein sequence ID" value="KAL0487113.1"/>
    <property type="molecule type" value="Genomic_DNA"/>
</dbReference>
<dbReference type="PANTHER" id="PTHR16220:SF0">
    <property type="entry name" value="WD REPEAT-CONTAINING PROTEIN WRAP73"/>
    <property type="match status" value="1"/>
</dbReference>
<dbReference type="Proteomes" id="UP001431209">
    <property type="component" value="Unassembled WGS sequence"/>
</dbReference>
<dbReference type="GO" id="GO:0005815">
    <property type="term" value="C:microtubule organizing center"/>
    <property type="evidence" value="ECO:0007669"/>
    <property type="project" value="TreeGrafter"/>
</dbReference>
<dbReference type="AlphaFoldDB" id="A0AAW2ZB67"/>
<dbReference type="InterPro" id="IPR036322">
    <property type="entry name" value="WD40_repeat_dom_sf"/>
</dbReference>
<evidence type="ECO:0000313" key="2">
    <source>
        <dbReference type="Proteomes" id="UP001431209"/>
    </source>
</evidence>
<keyword evidence="2" id="KW-1185">Reference proteome</keyword>
<proteinExistence type="predicted"/>
<dbReference type="InterPro" id="IPR052778">
    <property type="entry name" value="Centrosome-WD_assoc"/>
</dbReference>
<dbReference type="Pfam" id="PF00400">
    <property type="entry name" value="WD40"/>
    <property type="match status" value="2"/>
</dbReference>
<sequence length="387" mass="44263">MQKRGTVEVWSLTNPKWKCKIEEGPAGISDARFSPDSAHVLITSEFQLRITVWSLFDDSANHAHIKSPKYSGKGLDFRIGGEYMALAERRECKDFISIIFTPTWELVQHFPAHTKNLQDLKWSPDGRYICAWDSSLDFSVCIYDMSGSLVKQYEAYKNALAVKANGVSWSPSGQLLAVGCYDQKVYILNSLTWNPIGEYRHDINPSPQEYPTCCVFREIEYKATHESQNKTRYELEDLPTKINVLKPDYKKPNPKVGVGIVEWSANSQYMCTRNDNMPNTLWIWETGKLSLVSLLIQLNNIKCVAWHPTLPYLAICTGNNKIYTWYVHSTSCVDIPGIPFKVQRLKWNKDGSVLLLMDENTYCCCYVSGLEEIAQDVESEGEESYRE</sequence>
<dbReference type="SMART" id="SM00320">
    <property type="entry name" value="WD40"/>
    <property type="match status" value="4"/>
</dbReference>
<dbReference type="InterPro" id="IPR015943">
    <property type="entry name" value="WD40/YVTN_repeat-like_dom_sf"/>
</dbReference>
<reference evidence="1 2" key="1">
    <citation type="submission" date="2024-03" db="EMBL/GenBank/DDBJ databases">
        <title>The Acrasis kona genome and developmental transcriptomes reveal deep origins of eukaryotic multicellular pathways.</title>
        <authorList>
            <person name="Sheikh S."/>
            <person name="Fu C.-J."/>
            <person name="Brown M.W."/>
            <person name="Baldauf S.L."/>
        </authorList>
    </citation>
    <scope>NUCLEOTIDE SEQUENCE [LARGE SCALE GENOMIC DNA]</scope>
    <source>
        <strain evidence="1 2">ATCC MYA-3509</strain>
    </source>
</reference>
<dbReference type="PANTHER" id="PTHR16220">
    <property type="entry name" value="WD REPEAT PROTEIN 8-RELATED"/>
    <property type="match status" value="1"/>
</dbReference>
<comment type="caution">
    <text evidence="1">The sequence shown here is derived from an EMBL/GenBank/DDBJ whole genome shotgun (WGS) entry which is preliminary data.</text>
</comment>
<accession>A0AAW2ZB67</accession>